<dbReference type="Pfam" id="PF15902">
    <property type="entry name" value="Sortilin-Vps10"/>
    <property type="match status" value="1"/>
</dbReference>
<dbReference type="InterPro" id="IPR031778">
    <property type="entry name" value="Sortilin_N"/>
</dbReference>
<evidence type="ECO:0000259" key="2">
    <source>
        <dbReference type="Pfam" id="PF15902"/>
    </source>
</evidence>
<accession>A0A6I6K0C2</accession>
<dbReference type="Gene3D" id="2.130.10.10">
    <property type="entry name" value="YVTN repeat-like/Quinoprotein amine dehydrogenase"/>
    <property type="match status" value="5"/>
</dbReference>
<evidence type="ECO:0000313" key="3">
    <source>
        <dbReference type="EMBL" id="QGY43344.1"/>
    </source>
</evidence>
<protein>
    <submittedName>
        <fullName evidence="3">Glycosyl hydrolase</fullName>
    </submittedName>
</protein>
<dbReference type="EMBL" id="CP046401">
    <property type="protein sequence ID" value="QGY43344.1"/>
    <property type="molecule type" value="Genomic_DNA"/>
</dbReference>
<name>A0A6I6K0C2_9BACT</name>
<dbReference type="SUPFAM" id="SSF50939">
    <property type="entry name" value="Sialidases"/>
    <property type="match status" value="1"/>
</dbReference>
<dbReference type="AlphaFoldDB" id="A0A6I6K0C2"/>
<dbReference type="Proteomes" id="UP000428260">
    <property type="component" value="Chromosome"/>
</dbReference>
<keyword evidence="1" id="KW-0677">Repeat</keyword>
<reference evidence="3 4" key="1">
    <citation type="submission" date="2019-11" db="EMBL/GenBank/DDBJ databases">
        <authorList>
            <person name="Zheng R.K."/>
            <person name="Sun C.M."/>
        </authorList>
    </citation>
    <scope>NUCLEOTIDE SEQUENCE [LARGE SCALE GENOMIC DNA]</scope>
    <source>
        <strain evidence="3 4">WC007</strain>
    </source>
</reference>
<dbReference type="CDD" id="cd15482">
    <property type="entry name" value="Sialidase_non-viral"/>
    <property type="match status" value="1"/>
</dbReference>
<dbReference type="GO" id="GO:0016787">
    <property type="term" value="F:hydrolase activity"/>
    <property type="evidence" value="ECO:0007669"/>
    <property type="project" value="UniProtKB-KW"/>
</dbReference>
<dbReference type="InterPro" id="IPR052025">
    <property type="entry name" value="Xyloglucanase_GH74"/>
</dbReference>
<feature type="domain" description="Sortilin N-terminal" evidence="2">
    <location>
        <begin position="134"/>
        <end position="264"/>
    </location>
</feature>
<proteinExistence type="predicted"/>
<keyword evidence="3" id="KW-0378">Hydrolase</keyword>
<dbReference type="InterPro" id="IPR015943">
    <property type="entry name" value="WD40/YVTN_repeat-like_dom_sf"/>
</dbReference>
<keyword evidence="4" id="KW-1185">Reference proteome</keyword>
<sequence>MIMRRFVLILVAVFFVSTVTFGKKKEETKAKGDTIITSSLVSGLKFRNIGPAWASGRIADFAVNPDNPKEYYVGVASGNVWKTTNNGTTWKPIFDGYGAYSIGIVELDPNNANVLWVGTGENNHQRALGYGDGVYKSLDGGKSFKNMGLKESRQIGGIVIDPRNSDVVFVAAEGSAWGPGGDRGLYKTVDGGENWNKVLEISENTGVNNVLMDPSNPDIMYATAEQRRRTSFTKIGGGPESAVYKSTDGGENWRKVMKGLPSVDIGGMGIDVSPVDPNVVYLIVEAADDKGGFFRSTDKGESWEKMGDYHSSGQYYNEIVCDPKDVDKVYSTETVSRVTTDAGKNWNRISTDGRHVDDHAIWVDPADTEHYLIGGDGGIYETWDSGTTFDFKENLPVTQFYRVHVDNAEPFYNVYGGTQDNNSMGGPSQNIMRDGVINDEWIVTLGGDGFWVATEPENPDIVYTEYQYGNVYRYDKKSKEAINIKPRERKNELTYKWNWNTPLFVSPHKGTRVYMAANKVFRSEDRGDTWKVISDDLTAQVDRNSFPVMGKYWPADAVAKDVSTSQWGTIVSLAESPVKEGLLYAGTDDGVISVTENGGDSWTQVKSFPGVPEHTYVSDIWPDRFDENVVYATFDNLKRDDFKPYIYKSTDKGQTWTSISGNLPENGTAHTIVQDFIRPELLFAGTEFGVFFTIDNGENWVQLKSGIPTIAVRDIAIQERESDLVLATFGRGFYILDNYSPLREVSREMAALEAKIFPVKDALLYIQDSNKDNQGSTYFKAPNPEYGATFTYYLKEVPKTKKQLRKEEEKKLFKEGKPIPQPTWRELQLEDKEEPSHLIFTIYDTNNNEVRQITTSPSKGINRINWDLRYSMPTSVRVNGSFNPASAGRGGRRGGGILAMPGTYKVGLQMWHEGELTTLAEPVGFVCKKLNNTTLPAGNYQENVEFAQKVSKLAIAVIGTGQMIEDMSSRVEHIKQAIYSTPAVSQELMDRARALGKELEELNFKMNGVPAKASGEEVPPGQVPINDRLGNITYAHYGSTSGITTTEKEGYEILAEEFSPVLNALKKIVEQDIPALEAELNKINAPWTPGRMPVWNK</sequence>
<dbReference type="GO" id="GO:0010411">
    <property type="term" value="P:xyloglucan metabolic process"/>
    <property type="evidence" value="ECO:0007669"/>
    <property type="project" value="TreeGrafter"/>
</dbReference>
<organism evidence="3 4">
    <name type="scientific">Maribellus comscasis</name>
    <dbReference type="NCBI Taxonomy" id="2681766"/>
    <lineage>
        <taxon>Bacteria</taxon>
        <taxon>Pseudomonadati</taxon>
        <taxon>Bacteroidota</taxon>
        <taxon>Bacteroidia</taxon>
        <taxon>Marinilabiliales</taxon>
        <taxon>Prolixibacteraceae</taxon>
        <taxon>Maribellus</taxon>
    </lineage>
</organism>
<dbReference type="PANTHER" id="PTHR43739:SF5">
    <property type="entry name" value="EXO-ALPHA-SIALIDASE"/>
    <property type="match status" value="1"/>
</dbReference>
<evidence type="ECO:0000313" key="4">
    <source>
        <dbReference type="Proteomes" id="UP000428260"/>
    </source>
</evidence>
<dbReference type="KEGG" id="mcos:GM418_06620"/>
<dbReference type="PANTHER" id="PTHR43739">
    <property type="entry name" value="XYLOGLUCANASE (EUROFUNG)"/>
    <property type="match status" value="1"/>
</dbReference>
<dbReference type="SUPFAM" id="SSF110296">
    <property type="entry name" value="Oligoxyloglucan reducing end-specific cellobiohydrolase"/>
    <property type="match status" value="1"/>
</dbReference>
<evidence type="ECO:0000256" key="1">
    <source>
        <dbReference type="ARBA" id="ARBA00022737"/>
    </source>
</evidence>
<dbReference type="InterPro" id="IPR036278">
    <property type="entry name" value="Sialidase_sf"/>
</dbReference>
<gene>
    <name evidence="3" type="ORF">GM418_06620</name>
</gene>